<protein>
    <submittedName>
        <fullName evidence="1">Uncharacterized protein</fullName>
    </submittedName>
</protein>
<dbReference type="STRING" id="1121898.GCA_000422725_02633"/>
<dbReference type="Pfam" id="PF06475">
    <property type="entry name" value="Glycolipid_bind"/>
    <property type="match status" value="1"/>
</dbReference>
<dbReference type="eggNOG" id="COG3554">
    <property type="taxonomic scope" value="Bacteria"/>
</dbReference>
<dbReference type="Proteomes" id="UP000030111">
    <property type="component" value="Unassembled WGS sequence"/>
</dbReference>
<dbReference type="EMBL" id="JRLY01000007">
    <property type="protein sequence ID" value="KGO93000.1"/>
    <property type="molecule type" value="Genomic_DNA"/>
</dbReference>
<gene>
    <name evidence="1" type="ORF">Q766_10285</name>
</gene>
<accession>A0A0A2MXP8</accession>
<dbReference type="SUPFAM" id="SSF159275">
    <property type="entry name" value="PA1994-like"/>
    <property type="match status" value="1"/>
</dbReference>
<dbReference type="AlphaFoldDB" id="A0A0A2MXP8"/>
<evidence type="ECO:0000313" key="1">
    <source>
        <dbReference type="EMBL" id="KGO93000.1"/>
    </source>
</evidence>
<comment type="caution">
    <text evidence="1">The sequence shown here is derived from an EMBL/GenBank/DDBJ whole genome shotgun (WGS) entry which is preliminary data.</text>
</comment>
<evidence type="ECO:0000313" key="2">
    <source>
        <dbReference type="Proteomes" id="UP000030111"/>
    </source>
</evidence>
<name>A0A0A2MXP8_9FLAO</name>
<proteinExistence type="predicted"/>
<organism evidence="1 2">
    <name type="scientific">Flavobacterium subsaxonicum WB 4.1-42 = DSM 21790</name>
    <dbReference type="NCBI Taxonomy" id="1121898"/>
    <lineage>
        <taxon>Bacteria</taxon>
        <taxon>Pseudomonadati</taxon>
        <taxon>Bacteroidota</taxon>
        <taxon>Flavobacteriia</taxon>
        <taxon>Flavobacteriales</taxon>
        <taxon>Flavobacteriaceae</taxon>
        <taxon>Flavobacterium</taxon>
    </lineage>
</organism>
<dbReference type="InterPro" id="IPR009467">
    <property type="entry name" value="Glycolipid-bd_prot_put"/>
</dbReference>
<sequence length="154" mass="17908">MEGWALTIPVYVEYVLRLDLYWNVIELDINFTVGQTSFAYLLFRDAEGEWTDVDGTTYPEFKGCSYVDISLTPFTNTLPVKGSRWIQGQRQQTDVLYIDILANQLRKDTQHYTLLSPNNYRFENEGGNFTADIIVDEDGFVTHYPQLFEMLKPI</sequence>
<reference evidence="1 2" key="1">
    <citation type="submission" date="2013-09" db="EMBL/GenBank/DDBJ databases">
        <authorList>
            <person name="Zeng Z."/>
            <person name="Chen C."/>
        </authorList>
    </citation>
    <scope>NUCLEOTIDE SEQUENCE [LARGE SCALE GENOMIC DNA]</scope>
    <source>
        <strain evidence="1 2">WB 4.1-42</strain>
    </source>
</reference>
<keyword evidence="2" id="KW-1185">Reference proteome</keyword>